<accession>A0A4Y2NUI5</accession>
<name>A0A4Y2NUI5_ARAVE</name>
<evidence type="ECO:0000313" key="2">
    <source>
        <dbReference type="Proteomes" id="UP000499080"/>
    </source>
</evidence>
<proteinExistence type="predicted"/>
<dbReference type="AlphaFoldDB" id="A0A4Y2NUI5"/>
<dbReference type="InterPro" id="IPR008042">
    <property type="entry name" value="Retrotrans_Pao"/>
</dbReference>
<dbReference type="OrthoDB" id="6428721at2759"/>
<keyword evidence="2" id="KW-1185">Reference proteome</keyword>
<evidence type="ECO:0000313" key="1">
    <source>
        <dbReference type="EMBL" id="GBN42000.1"/>
    </source>
</evidence>
<protein>
    <submittedName>
        <fullName evidence="1">Uncharacterized protein</fullName>
    </submittedName>
</protein>
<dbReference type="Pfam" id="PF05380">
    <property type="entry name" value="Peptidase_A17"/>
    <property type="match status" value="1"/>
</dbReference>
<comment type="caution">
    <text evidence="1">The sequence shown here is derived from an EMBL/GenBank/DDBJ whole genome shotgun (WGS) entry which is preliminary data.</text>
</comment>
<dbReference type="EMBL" id="BGPR01009744">
    <property type="protein sequence ID" value="GBN42000.1"/>
    <property type="molecule type" value="Genomic_DNA"/>
</dbReference>
<dbReference type="Proteomes" id="UP000499080">
    <property type="component" value="Unassembled WGS sequence"/>
</dbReference>
<reference evidence="1 2" key="1">
    <citation type="journal article" date="2019" name="Sci. Rep.">
        <title>Orb-weaving spider Araneus ventricosus genome elucidates the spidroin gene catalogue.</title>
        <authorList>
            <person name="Kono N."/>
            <person name="Nakamura H."/>
            <person name="Ohtoshi R."/>
            <person name="Moran D.A.P."/>
            <person name="Shinohara A."/>
            <person name="Yoshida Y."/>
            <person name="Fujiwara M."/>
            <person name="Mori M."/>
            <person name="Tomita M."/>
            <person name="Arakawa K."/>
        </authorList>
    </citation>
    <scope>NUCLEOTIDE SEQUENCE [LARGE SCALE GENOMIC DNA]</scope>
</reference>
<organism evidence="1 2">
    <name type="scientific">Araneus ventricosus</name>
    <name type="common">Orbweaver spider</name>
    <name type="synonym">Epeira ventricosa</name>
    <dbReference type="NCBI Taxonomy" id="182803"/>
    <lineage>
        <taxon>Eukaryota</taxon>
        <taxon>Metazoa</taxon>
        <taxon>Ecdysozoa</taxon>
        <taxon>Arthropoda</taxon>
        <taxon>Chelicerata</taxon>
        <taxon>Arachnida</taxon>
        <taxon>Araneae</taxon>
        <taxon>Araneomorphae</taxon>
        <taxon>Entelegynae</taxon>
        <taxon>Araneoidea</taxon>
        <taxon>Araneidae</taxon>
        <taxon>Araneus</taxon>
    </lineage>
</organism>
<gene>
    <name evidence="1" type="ORF">AVEN_93179_1</name>
</gene>
<dbReference type="PANTHER" id="PTHR47331">
    <property type="entry name" value="PHD-TYPE DOMAIN-CONTAINING PROTEIN"/>
    <property type="match status" value="1"/>
</dbReference>
<sequence>MELHKWSANNQSLLCNEMKESDYSFTNETETLELACGAVIYVKSINSYGDSEVKLFISKSRVAPLKCVSVLHLELCAAFLLAKLMRRVLSALKLEVSKTSFWTDSTIVLSWLKSKDLKTFVANRISIIRNLTVAERWHHVPAKQNPTDLISRGMDQVKLQQCELWWSPSFLLQPEMIECHSSSIETNYLFLCELKPPIVSEVCILTNTIEPLGVINNCSSYPKMKRVVAWCKRFLNNIRHPLHPNHGTSTSSELSHALLCIVKNVQRTSFVTENQCLEKGVPIPNSSKLLNLCQFLDKDGILHVGSRLKNSDLSEIRKHPMVLPTKHNFTVNVINHFHVLYFHAGAETTSLIRNKFWIVSARNLIRKIIFNCIIYKRVNYKSAQQQMADLPASIVTIFTVFSRTGLDFCSPFVIKIM</sequence>